<dbReference type="CDD" id="cd04330">
    <property type="entry name" value="RNAP_III_Rpc25_N"/>
    <property type="match status" value="1"/>
</dbReference>
<dbReference type="SUPFAM" id="SSF50249">
    <property type="entry name" value="Nucleic acid-binding proteins"/>
    <property type="match status" value="1"/>
</dbReference>
<dbReference type="Pfam" id="PF03876">
    <property type="entry name" value="SHS2_Rpb7-N"/>
    <property type="match status" value="1"/>
</dbReference>
<dbReference type="GO" id="GO:0006384">
    <property type="term" value="P:transcription initiation at RNA polymerase III promoter"/>
    <property type="evidence" value="ECO:0007669"/>
    <property type="project" value="TreeGrafter"/>
</dbReference>
<dbReference type="InterPro" id="IPR013238">
    <property type="entry name" value="RNA_pol_III_Rbc25"/>
</dbReference>
<dbReference type="EMBL" id="BTRK01000006">
    <property type="protein sequence ID" value="GMR59850.1"/>
    <property type="molecule type" value="Genomic_DNA"/>
</dbReference>
<keyword evidence="3" id="KW-0240">DNA-directed RNA polymerase</keyword>
<gene>
    <name evidence="8" type="ORF">PMAYCL1PPCAC_30045</name>
</gene>
<dbReference type="SUPFAM" id="SSF88798">
    <property type="entry name" value="N-terminal, heterodimerisation domain of RBP7 (RpoE)"/>
    <property type="match status" value="1"/>
</dbReference>
<dbReference type="InterPro" id="IPR036898">
    <property type="entry name" value="RNA_pol_Rpb7-like_N_sf"/>
</dbReference>
<comment type="similarity">
    <text evidence="2">Belongs to the eukaryotic RPB7/RPC8 RNA polymerase subunit family.</text>
</comment>
<dbReference type="InterPro" id="IPR045113">
    <property type="entry name" value="Rpb7-like"/>
</dbReference>
<evidence type="ECO:0000256" key="5">
    <source>
        <dbReference type="ARBA" id="ARBA00023242"/>
    </source>
</evidence>
<comment type="caution">
    <text evidence="8">The sequence shown here is derived from an EMBL/GenBank/DDBJ whole genome shotgun (WGS) entry which is preliminary data.</text>
</comment>
<accession>A0AAN5IDA0</accession>
<dbReference type="InterPro" id="IPR012340">
    <property type="entry name" value="NA-bd_OB-fold"/>
</dbReference>
<dbReference type="FunFam" id="3.30.1490.120:FF:000002">
    <property type="entry name" value="DNA-directed RNA polymerase III subunit RPC8"/>
    <property type="match status" value="1"/>
</dbReference>
<keyword evidence="9" id="KW-1185">Reference proteome</keyword>
<sequence>MFVLAVLRDTISIRPYEFAKNVEETIERSINRRLANKVVPGLGLCISFYDLLEVGESTLIPGDGCGHTMVKFRFIVFRPFRDEVIEAKVVGSNKDGLTLSVQFFEDIFIPADKLPNPSHFEAAEQIWHWEYATEEGQPSVKLYMDPGKIVRFKVVENIFKDVRPDLSEEEKRREKSFEIIGAMNETGLGCLAWWQTGQTEEEEEDDEGGE</sequence>
<evidence type="ECO:0000259" key="6">
    <source>
        <dbReference type="Pfam" id="PF03876"/>
    </source>
</evidence>
<keyword evidence="4" id="KW-0804">Transcription</keyword>
<protein>
    <recommendedName>
        <fullName evidence="10">DNA-directed RNA polymerase III subunit RPC8</fullName>
    </recommendedName>
</protein>
<dbReference type="InterPro" id="IPR005576">
    <property type="entry name" value="Rpb7-like_N"/>
</dbReference>
<dbReference type="GO" id="GO:0005666">
    <property type="term" value="C:RNA polymerase III complex"/>
    <property type="evidence" value="ECO:0007669"/>
    <property type="project" value="TreeGrafter"/>
</dbReference>
<reference evidence="9" key="1">
    <citation type="submission" date="2022-10" db="EMBL/GenBank/DDBJ databases">
        <title>Genome assembly of Pristionchus species.</title>
        <authorList>
            <person name="Yoshida K."/>
            <person name="Sommer R.J."/>
        </authorList>
    </citation>
    <scope>NUCLEOTIDE SEQUENCE [LARGE SCALE GENOMIC DNA]</scope>
    <source>
        <strain evidence="9">RS5460</strain>
    </source>
</reference>
<organism evidence="8 9">
    <name type="scientific">Pristionchus mayeri</name>
    <dbReference type="NCBI Taxonomy" id="1317129"/>
    <lineage>
        <taxon>Eukaryota</taxon>
        <taxon>Metazoa</taxon>
        <taxon>Ecdysozoa</taxon>
        <taxon>Nematoda</taxon>
        <taxon>Chromadorea</taxon>
        <taxon>Rhabditida</taxon>
        <taxon>Rhabditina</taxon>
        <taxon>Diplogasteromorpha</taxon>
        <taxon>Diplogasteroidea</taxon>
        <taxon>Neodiplogasteridae</taxon>
        <taxon>Pristionchus</taxon>
    </lineage>
</organism>
<comment type="subcellular location">
    <subcellularLocation>
        <location evidence="1">Nucleus</location>
    </subcellularLocation>
</comment>
<keyword evidence="5" id="KW-0539">Nucleus</keyword>
<feature type="domain" description="RNA polymerase Rpb7-like N-terminal" evidence="6">
    <location>
        <begin position="8"/>
        <end position="64"/>
    </location>
</feature>
<dbReference type="Pfam" id="PF08292">
    <property type="entry name" value="RNA_pol_Rbc25"/>
    <property type="match status" value="1"/>
</dbReference>
<evidence type="ECO:0000313" key="8">
    <source>
        <dbReference type="EMBL" id="GMR59850.1"/>
    </source>
</evidence>
<proteinExistence type="inferred from homology"/>
<evidence type="ECO:0008006" key="10">
    <source>
        <dbReference type="Google" id="ProtNLM"/>
    </source>
</evidence>
<evidence type="ECO:0000256" key="1">
    <source>
        <dbReference type="ARBA" id="ARBA00004123"/>
    </source>
</evidence>
<dbReference type="AlphaFoldDB" id="A0AAN5IDA0"/>
<dbReference type="Gene3D" id="2.40.50.140">
    <property type="entry name" value="Nucleic acid-binding proteins"/>
    <property type="match status" value="1"/>
</dbReference>
<name>A0AAN5IDA0_9BILA</name>
<dbReference type="PANTHER" id="PTHR12709:SF1">
    <property type="entry name" value="DNA-DIRECTED RNA POLYMERASE III SUBUNIT RPC8"/>
    <property type="match status" value="1"/>
</dbReference>
<evidence type="ECO:0000313" key="9">
    <source>
        <dbReference type="Proteomes" id="UP001328107"/>
    </source>
</evidence>
<evidence type="ECO:0000256" key="3">
    <source>
        <dbReference type="ARBA" id="ARBA00022478"/>
    </source>
</evidence>
<feature type="domain" description="RNA polymerase III subunit Rpc25" evidence="7">
    <location>
        <begin position="83"/>
        <end position="194"/>
    </location>
</feature>
<dbReference type="Proteomes" id="UP001328107">
    <property type="component" value="Unassembled WGS sequence"/>
</dbReference>
<evidence type="ECO:0000256" key="2">
    <source>
        <dbReference type="ARBA" id="ARBA00009307"/>
    </source>
</evidence>
<dbReference type="Gene3D" id="3.30.1490.120">
    <property type="entry name" value="RNA polymerase Rpb7-like, N-terminal domain"/>
    <property type="match status" value="1"/>
</dbReference>
<evidence type="ECO:0000259" key="7">
    <source>
        <dbReference type="Pfam" id="PF08292"/>
    </source>
</evidence>
<dbReference type="PANTHER" id="PTHR12709">
    <property type="entry name" value="DNA-DIRECTED RNA POLYMERASE II, III"/>
    <property type="match status" value="1"/>
</dbReference>
<evidence type="ECO:0000256" key="4">
    <source>
        <dbReference type="ARBA" id="ARBA00023163"/>
    </source>
</evidence>